<name>A0ABR4BAF2_9LECA</name>
<protein>
    <recommendedName>
        <fullName evidence="4">BTB domain-containing protein</fullName>
    </recommendedName>
</protein>
<dbReference type="Gene3D" id="3.30.710.10">
    <property type="entry name" value="Potassium Channel Kv1.1, Chain A"/>
    <property type="match status" value="1"/>
</dbReference>
<evidence type="ECO:0000313" key="3">
    <source>
        <dbReference type="Proteomes" id="UP001590951"/>
    </source>
</evidence>
<evidence type="ECO:0000256" key="1">
    <source>
        <dbReference type="SAM" id="MobiDB-lite"/>
    </source>
</evidence>
<evidence type="ECO:0008006" key="4">
    <source>
        <dbReference type="Google" id="ProtNLM"/>
    </source>
</evidence>
<comment type="caution">
    <text evidence="2">The sequence shown here is derived from an EMBL/GenBank/DDBJ whole genome shotgun (WGS) entry which is preliminary data.</text>
</comment>
<dbReference type="SUPFAM" id="SSF54695">
    <property type="entry name" value="POZ domain"/>
    <property type="match status" value="1"/>
</dbReference>
<dbReference type="InterPro" id="IPR011333">
    <property type="entry name" value="SKP1/BTB/POZ_sf"/>
</dbReference>
<sequence>MAGSYQEIDPDGDLILILNRSLFVLKEAVRGARGEDSQPSRIDDLTATKSLDISGEPNISDESGLRGLALEVINEPTIEDSSTSKTASTSYRPSNGTILGSHTSAATADEETLCQEVRIRVSSKHLTLASPIFKTMLQPKFKEGLQLHSHGYAELPLPDDNPAALLILLNLIHGQFREVPRKIDLWMLTELAVLVDKYELLEITEMLLDYWLQHLRCTIPLVLNDDLLPWICISRVFRKPDIFEKVTKVAQLESEGLLEVSEWPIPEHVLKNIDLCRQTALAEIFAHLQSILERYQGSKRICRRGIECDGMVLGSLTIGLNAIGVLQPPDPPYNGFSVKGLFRNLKEMPVPHYCEISRGYKYGYEVGGRCDGVKRSLDAKIDEVEQQLQGLKSVDEPISLQALQLNHSANTLMA</sequence>
<dbReference type="EMBL" id="JBHFEH010000013">
    <property type="protein sequence ID" value="KAL2054839.1"/>
    <property type="molecule type" value="Genomic_DNA"/>
</dbReference>
<accession>A0ABR4BAF2</accession>
<reference evidence="2 3" key="1">
    <citation type="submission" date="2024-09" db="EMBL/GenBank/DDBJ databases">
        <title>Rethinking Asexuality: The Enigmatic Case of Functional Sexual Genes in Lepraria (Stereocaulaceae).</title>
        <authorList>
            <person name="Doellman M."/>
            <person name="Sun Y."/>
            <person name="Barcenas-Pena A."/>
            <person name="Lumbsch H.T."/>
            <person name="Grewe F."/>
        </authorList>
    </citation>
    <scope>NUCLEOTIDE SEQUENCE [LARGE SCALE GENOMIC DNA]</scope>
    <source>
        <strain evidence="2 3">Grewe 0041</strain>
    </source>
</reference>
<organism evidence="2 3">
    <name type="scientific">Lepraria finkii</name>
    <dbReference type="NCBI Taxonomy" id="1340010"/>
    <lineage>
        <taxon>Eukaryota</taxon>
        <taxon>Fungi</taxon>
        <taxon>Dikarya</taxon>
        <taxon>Ascomycota</taxon>
        <taxon>Pezizomycotina</taxon>
        <taxon>Lecanoromycetes</taxon>
        <taxon>OSLEUM clade</taxon>
        <taxon>Lecanoromycetidae</taxon>
        <taxon>Lecanorales</taxon>
        <taxon>Lecanorineae</taxon>
        <taxon>Stereocaulaceae</taxon>
        <taxon>Lepraria</taxon>
    </lineage>
</organism>
<gene>
    <name evidence="2" type="ORF">ABVK25_004661</name>
</gene>
<feature type="compositionally biased region" description="Polar residues" evidence="1">
    <location>
        <begin position="79"/>
        <end position="103"/>
    </location>
</feature>
<proteinExistence type="predicted"/>
<dbReference type="Proteomes" id="UP001590951">
    <property type="component" value="Unassembled WGS sequence"/>
</dbReference>
<feature type="region of interest" description="Disordered" evidence="1">
    <location>
        <begin position="78"/>
        <end position="103"/>
    </location>
</feature>
<evidence type="ECO:0000313" key="2">
    <source>
        <dbReference type="EMBL" id="KAL2054839.1"/>
    </source>
</evidence>
<keyword evidence="3" id="KW-1185">Reference proteome</keyword>